<dbReference type="InterPro" id="IPR055260">
    <property type="entry name" value="Ndc80_CH"/>
</dbReference>
<dbReference type="InterPro" id="IPR005550">
    <property type="entry name" value="Kinetochore_Ndc80"/>
</dbReference>
<dbReference type="EMBL" id="JALJOR010000001">
    <property type="protein sequence ID" value="KAK9828671.1"/>
    <property type="molecule type" value="Genomic_DNA"/>
</dbReference>
<evidence type="ECO:0000256" key="2">
    <source>
        <dbReference type="ARBA" id="ARBA00022454"/>
    </source>
</evidence>
<keyword evidence="9 10" id="KW-0137">Centromere</keyword>
<keyword evidence="6 11" id="KW-0175">Coiled coil</keyword>
<evidence type="ECO:0000256" key="12">
    <source>
        <dbReference type="SAM" id="MobiDB-lite"/>
    </source>
</evidence>
<dbReference type="GO" id="GO:0051315">
    <property type="term" value="P:attachment of mitotic spindle microtubules to kinetochore"/>
    <property type="evidence" value="ECO:0007669"/>
    <property type="project" value="UniProtKB-UniRule"/>
</dbReference>
<comment type="function">
    <text evidence="10">Acts as a component of the essential kinetochore-associated NDC80 complex, which is required for chromosome segregation and spindle checkpoint activity.</text>
</comment>
<evidence type="ECO:0000256" key="11">
    <source>
        <dbReference type="SAM" id="Coils"/>
    </source>
</evidence>
<gene>
    <name evidence="15" type="ORF">WJX72_001447</name>
</gene>
<sequence>MNRRQTLGGLSPSQLNSRQSLGPSRIGKDGKAAKKTDALWSGRQSLAGGRLPSQAVAPAAVPSKPAPAAAAGAQRRSSTAYSKPAGVKTDPRPVSDKAYQGNCIRLLIQYLSTHGYDHPISPKLLTNPMSKDFTHIAQFLFRQIDPNIKTFGKIEDDVPVIFKRLKYPFQISKSALFAVGSPHTWPGLLAALVWVVELLSYEEKAEEARINMFDDKQRAESDFFEYVAKSYKYFLAGDDYQAQGVDDEKALEFEEQAEAVRIKSEQLRAANDQLQAQIDQIRNEPSPLLAARAKKEEHISDREKFHKLIENLQNHKQTLLRKTQERQADLKSKQDQLLAASQENEEMKEKIAAQTVNRDDVIRMNNERTKQAEILQSVAASREALERRVSEQEVQVEHRLDELDAAVQVYNTAADRLQLIPVSAKRAEGVQFEISLDRSATAASDIINLDLKGVVKPALARLREAGVGRARELSEEALAQQERLDALHHTLTERTEENATLEVQVRKLEAAFRSSKEGLEAEVRSQAAQADKLKGEVAQLRHACSHSIADSEDRIRDLQAHYDDLQRAAEAETAQVTADLARALDALIEHKVHIQNTLTRVHNHALAVQQDVASITM</sequence>
<keyword evidence="5 10" id="KW-0995">Kinetochore</keyword>
<reference evidence="15 16" key="1">
    <citation type="journal article" date="2024" name="Nat. Commun.">
        <title>Phylogenomics reveals the evolutionary origins of lichenization in chlorophyte algae.</title>
        <authorList>
            <person name="Puginier C."/>
            <person name="Libourel C."/>
            <person name="Otte J."/>
            <person name="Skaloud P."/>
            <person name="Haon M."/>
            <person name="Grisel S."/>
            <person name="Petersen M."/>
            <person name="Berrin J.G."/>
            <person name="Delaux P.M."/>
            <person name="Dal Grande F."/>
            <person name="Keller J."/>
        </authorList>
    </citation>
    <scope>NUCLEOTIDE SEQUENCE [LARGE SCALE GENOMIC DNA]</scope>
    <source>
        <strain evidence="15 16">SAG 2043</strain>
    </source>
</reference>
<accession>A0AAW1R4J2</accession>
<protein>
    <recommendedName>
        <fullName evidence="10">Kinetochore protein NDC80</fullName>
    </recommendedName>
</protein>
<proteinExistence type="inferred from homology"/>
<dbReference type="Pfam" id="PF24487">
    <property type="entry name" value="NDC80_loop"/>
    <property type="match status" value="1"/>
</dbReference>
<feature type="coiled-coil region" evidence="11">
    <location>
        <begin position="491"/>
        <end position="575"/>
    </location>
</feature>
<dbReference type="Pfam" id="PF03801">
    <property type="entry name" value="Ndc80_HEC"/>
    <property type="match status" value="1"/>
</dbReference>
<dbReference type="Proteomes" id="UP001489004">
    <property type="component" value="Unassembled WGS sequence"/>
</dbReference>
<feature type="compositionally biased region" description="Polar residues" evidence="12">
    <location>
        <begin position="11"/>
        <end position="22"/>
    </location>
</feature>
<keyword evidence="16" id="KW-1185">Reference proteome</keyword>
<keyword evidence="8 10" id="KW-0131">Cell cycle</keyword>
<dbReference type="Gene3D" id="6.10.250.1080">
    <property type="match status" value="1"/>
</dbReference>
<feature type="coiled-coil region" evidence="11">
    <location>
        <begin position="257"/>
        <end position="402"/>
    </location>
</feature>
<dbReference type="InterPro" id="IPR057091">
    <property type="entry name" value="NDC80_loop"/>
</dbReference>
<keyword evidence="7 10" id="KW-0539">Nucleus</keyword>
<comment type="subcellular location">
    <subcellularLocation>
        <location evidence="10">Chromosome</location>
        <location evidence="10">Centromere</location>
        <location evidence="10">Kinetochore</location>
    </subcellularLocation>
    <subcellularLocation>
        <location evidence="10">Nucleus</location>
    </subcellularLocation>
</comment>
<comment type="caution">
    <text evidence="15">The sequence shown here is derived from an EMBL/GenBank/DDBJ whole genome shotgun (WGS) entry which is preliminary data.</text>
</comment>
<evidence type="ECO:0000259" key="13">
    <source>
        <dbReference type="Pfam" id="PF03801"/>
    </source>
</evidence>
<keyword evidence="4 10" id="KW-0498">Mitosis</keyword>
<evidence type="ECO:0000313" key="15">
    <source>
        <dbReference type="EMBL" id="KAK9828671.1"/>
    </source>
</evidence>
<evidence type="ECO:0000256" key="10">
    <source>
        <dbReference type="RuleBase" id="RU368072"/>
    </source>
</evidence>
<dbReference type="GO" id="GO:0005634">
    <property type="term" value="C:nucleus"/>
    <property type="evidence" value="ECO:0007669"/>
    <property type="project" value="UniProtKB-SubCell"/>
</dbReference>
<feature type="compositionally biased region" description="Low complexity" evidence="12">
    <location>
        <begin position="52"/>
        <end position="74"/>
    </location>
</feature>
<dbReference type="PANTHER" id="PTHR10643">
    <property type="entry name" value="KINETOCHORE PROTEIN NDC80"/>
    <property type="match status" value="1"/>
</dbReference>
<dbReference type="Gene3D" id="1.10.418.30">
    <property type="entry name" value="Ncd80 complex, Ncd80 subunit"/>
    <property type="match status" value="1"/>
</dbReference>
<feature type="domain" description="Kinetochore protein NDC80 loop region" evidence="14">
    <location>
        <begin position="378"/>
        <end position="602"/>
    </location>
</feature>
<name>A0AAW1R4J2_9CHLO</name>
<keyword evidence="2 10" id="KW-0158">Chromosome</keyword>
<feature type="domain" description="Kinetochore protein Ndc80 CH" evidence="13">
    <location>
        <begin position="75"/>
        <end position="203"/>
    </location>
</feature>
<comment type="subunit">
    <text evidence="10">Component of the NDC80 complex.</text>
</comment>
<evidence type="ECO:0000259" key="14">
    <source>
        <dbReference type="Pfam" id="PF24487"/>
    </source>
</evidence>
<keyword evidence="3 10" id="KW-0132">Cell division</keyword>
<evidence type="ECO:0000256" key="8">
    <source>
        <dbReference type="ARBA" id="ARBA00023306"/>
    </source>
</evidence>
<feature type="compositionally biased region" description="Basic and acidic residues" evidence="12">
    <location>
        <begin position="26"/>
        <end position="37"/>
    </location>
</feature>
<evidence type="ECO:0000256" key="1">
    <source>
        <dbReference type="ARBA" id="ARBA00007050"/>
    </source>
</evidence>
<dbReference type="GO" id="GO:0051301">
    <property type="term" value="P:cell division"/>
    <property type="evidence" value="ECO:0007669"/>
    <property type="project" value="UniProtKB-UniRule"/>
</dbReference>
<comment type="similarity">
    <text evidence="1 10">Belongs to the NDC80/HEC1 family.</text>
</comment>
<feature type="region of interest" description="Disordered" evidence="12">
    <location>
        <begin position="1"/>
        <end position="94"/>
    </location>
</feature>
<dbReference type="PANTHER" id="PTHR10643:SF2">
    <property type="entry name" value="KINETOCHORE PROTEIN NDC80 HOMOLOG"/>
    <property type="match status" value="1"/>
</dbReference>
<dbReference type="AlphaFoldDB" id="A0AAW1R4J2"/>
<evidence type="ECO:0000313" key="16">
    <source>
        <dbReference type="Proteomes" id="UP001489004"/>
    </source>
</evidence>
<evidence type="ECO:0000256" key="6">
    <source>
        <dbReference type="ARBA" id="ARBA00023054"/>
    </source>
</evidence>
<organism evidence="15 16">
    <name type="scientific">[Myrmecia] bisecta</name>
    <dbReference type="NCBI Taxonomy" id="41462"/>
    <lineage>
        <taxon>Eukaryota</taxon>
        <taxon>Viridiplantae</taxon>
        <taxon>Chlorophyta</taxon>
        <taxon>core chlorophytes</taxon>
        <taxon>Trebouxiophyceae</taxon>
        <taxon>Trebouxiales</taxon>
        <taxon>Trebouxiaceae</taxon>
        <taxon>Myrmecia</taxon>
    </lineage>
</organism>
<dbReference type="InterPro" id="IPR038273">
    <property type="entry name" value="Ndc80_sf"/>
</dbReference>
<evidence type="ECO:0000256" key="3">
    <source>
        <dbReference type="ARBA" id="ARBA00022618"/>
    </source>
</evidence>
<dbReference type="GO" id="GO:0031262">
    <property type="term" value="C:Ndc80 complex"/>
    <property type="evidence" value="ECO:0007669"/>
    <property type="project" value="UniProtKB-UniRule"/>
</dbReference>
<evidence type="ECO:0000256" key="4">
    <source>
        <dbReference type="ARBA" id="ARBA00022776"/>
    </source>
</evidence>
<evidence type="ECO:0000256" key="9">
    <source>
        <dbReference type="ARBA" id="ARBA00023328"/>
    </source>
</evidence>
<evidence type="ECO:0000256" key="7">
    <source>
        <dbReference type="ARBA" id="ARBA00023242"/>
    </source>
</evidence>
<evidence type="ECO:0000256" key="5">
    <source>
        <dbReference type="ARBA" id="ARBA00022838"/>
    </source>
</evidence>